<dbReference type="Proteomes" id="UP000198253">
    <property type="component" value="Chromosome I"/>
</dbReference>
<keyword evidence="1" id="KW-1133">Transmembrane helix</keyword>
<dbReference type="EMBL" id="LT607413">
    <property type="protein sequence ID" value="SCE80023.1"/>
    <property type="molecule type" value="Genomic_DNA"/>
</dbReference>
<dbReference type="AlphaFoldDB" id="A0A1C4V7N4"/>
<feature type="transmembrane region" description="Helical" evidence="1">
    <location>
        <begin position="55"/>
        <end position="73"/>
    </location>
</feature>
<keyword evidence="1" id="KW-0472">Membrane</keyword>
<evidence type="ECO:0000313" key="4">
    <source>
        <dbReference type="Proteomes" id="UP000198253"/>
    </source>
</evidence>
<accession>A0A1C4V7N4</accession>
<evidence type="ECO:0000256" key="1">
    <source>
        <dbReference type="SAM" id="Phobius"/>
    </source>
</evidence>
<feature type="domain" description="DUF5919" evidence="2">
    <location>
        <begin position="124"/>
        <end position="250"/>
    </location>
</feature>
<dbReference type="RefSeq" id="WP_088980597.1">
    <property type="nucleotide sequence ID" value="NZ_LT607413.1"/>
</dbReference>
<dbReference type="OrthoDB" id="8438314at2"/>
<evidence type="ECO:0000259" key="2">
    <source>
        <dbReference type="Pfam" id="PF19319"/>
    </source>
</evidence>
<feature type="transmembrane region" description="Helical" evidence="1">
    <location>
        <begin position="30"/>
        <end position="49"/>
    </location>
</feature>
<keyword evidence="4" id="KW-1185">Reference proteome</keyword>
<evidence type="ECO:0000313" key="3">
    <source>
        <dbReference type="EMBL" id="SCE80023.1"/>
    </source>
</evidence>
<dbReference type="InterPro" id="IPR045697">
    <property type="entry name" value="DUF5919"/>
</dbReference>
<dbReference type="InParanoid" id="A0A1C4V7N4"/>
<keyword evidence="1" id="KW-0812">Transmembrane</keyword>
<dbReference type="Pfam" id="PF19319">
    <property type="entry name" value="DUF5919"/>
    <property type="match status" value="1"/>
</dbReference>
<organism evidence="3 4">
    <name type="scientific">Micromonospora echinospora</name>
    <name type="common">Micromonospora purpurea</name>
    <dbReference type="NCBI Taxonomy" id="1877"/>
    <lineage>
        <taxon>Bacteria</taxon>
        <taxon>Bacillati</taxon>
        <taxon>Actinomycetota</taxon>
        <taxon>Actinomycetes</taxon>
        <taxon>Micromonosporales</taxon>
        <taxon>Micromonosporaceae</taxon>
        <taxon>Micromonospora</taxon>
    </lineage>
</organism>
<name>A0A1C4V7N4_MICEC</name>
<protein>
    <recommendedName>
        <fullName evidence="2">DUF5919 domain-containing protein</fullName>
    </recommendedName>
</protein>
<reference evidence="4" key="1">
    <citation type="submission" date="2016-06" db="EMBL/GenBank/DDBJ databases">
        <authorList>
            <person name="Varghese N."/>
            <person name="Submissions Spin"/>
        </authorList>
    </citation>
    <scope>NUCLEOTIDE SEQUENCE [LARGE SCALE GENOMIC DNA]</scope>
    <source>
        <strain evidence="4">DSM 43816</strain>
    </source>
</reference>
<gene>
    <name evidence="3" type="ORF">GA0070618_1026</name>
</gene>
<proteinExistence type="predicted"/>
<sequence>MTHADARRRTGTTTRRPRQALLHTLTDRHLEAYLVSGAALVVGALNLLNVTSPEVVAAATLAVLGVITFDLLTSRRRMRRIESSLRTVVGSLRAEAPDSVDRLLAVAVPGAAVGLTGARDVRLVGVTLNRTIRNHLDELRQQLAMGATVRVALIDPVGPAADEAARRNGLETSGGGEIFRHRIRPTIDLLDYLAAQNTGTGRLEVRLLRFVPAFGMMLVDPEDPTGQIVIDIYSHRPDGHEATITLRADRDPLWHRHFVREFDRIWAGGQTRHERKLT</sequence>